<feature type="domain" description="C17orf113 probable zinc finger" evidence="1">
    <location>
        <begin position="1"/>
        <end position="51"/>
    </location>
</feature>
<dbReference type="Pfam" id="PF25431">
    <property type="entry name" value="zf-C17orf113"/>
    <property type="match status" value="1"/>
</dbReference>
<dbReference type="Proteomes" id="UP001347796">
    <property type="component" value="Unassembled WGS sequence"/>
</dbReference>
<evidence type="ECO:0000313" key="2">
    <source>
        <dbReference type="EMBL" id="KAK6169180.1"/>
    </source>
</evidence>
<organism evidence="2 3">
    <name type="scientific">Patella caerulea</name>
    <name type="common">Rayed Mediterranean limpet</name>
    <dbReference type="NCBI Taxonomy" id="87958"/>
    <lineage>
        <taxon>Eukaryota</taxon>
        <taxon>Metazoa</taxon>
        <taxon>Spiralia</taxon>
        <taxon>Lophotrochozoa</taxon>
        <taxon>Mollusca</taxon>
        <taxon>Gastropoda</taxon>
        <taxon>Patellogastropoda</taxon>
        <taxon>Patelloidea</taxon>
        <taxon>Patellidae</taxon>
        <taxon>Patella</taxon>
    </lineage>
</organism>
<dbReference type="AlphaFoldDB" id="A0AAN8GAL3"/>
<evidence type="ECO:0000313" key="3">
    <source>
        <dbReference type="Proteomes" id="UP001347796"/>
    </source>
</evidence>
<sequence length="82" mass="9316">MYCSLCKKHKCSNTQNKSTAFAETPSVTLKKSALQEHLNSKKHISAVETELLNRVSYFQKEVTTKDLVEESVLNKVLIRFIG</sequence>
<keyword evidence="3" id="KW-1185">Reference proteome</keyword>
<comment type="caution">
    <text evidence="2">The sequence shown here is derived from an EMBL/GenBank/DDBJ whole genome shotgun (WGS) entry which is preliminary data.</text>
</comment>
<proteinExistence type="predicted"/>
<dbReference type="EMBL" id="JAZGQO010000015">
    <property type="protein sequence ID" value="KAK6169180.1"/>
    <property type="molecule type" value="Genomic_DNA"/>
</dbReference>
<accession>A0AAN8GAL3</accession>
<gene>
    <name evidence="2" type="ORF">SNE40_020279</name>
</gene>
<protein>
    <recommendedName>
        <fullName evidence="1">C17orf113 probable zinc finger domain-containing protein</fullName>
    </recommendedName>
</protein>
<evidence type="ECO:0000259" key="1">
    <source>
        <dbReference type="Pfam" id="PF25431"/>
    </source>
</evidence>
<reference evidence="2 3" key="1">
    <citation type="submission" date="2024-01" db="EMBL/GenBank/DDBJ databases">
        <title>The genome of the rayed Mediterranean limpet Patella caerulea (Linnaeus, 1758).</title>
        <authorList>
            <person name="Anh-Thu Weber A."/>
            <person name="Halstead-Nussloch G."/>
        </authorList>
    </citation>
    <scope>NUCLEOTIDE SEQUENCE [LARGE SCALE GENOMIC DNA]</scope>
    <source>
        <strain evidence="2">AATW-2023a</strain>
        <tissue evidence="2">Whole specimen</tissue>
    </source>
</reference>
<dbReference type="InterPro" id="IPR057456">
    <property type="entry name" value="Znf_C17orf113"/>
</dbReference>
<name>A0AAN8GAL3_PATCE</name>